<keyword evidence="1" id="KW-0812">Transmembrane</keyword>
<evidence type="ECO:0000313" key="5">
    <source>
        <dbReference type="Proteomes" id="UP000292686"/>
    </source>
</evidence>
<keyword evidence="5" id="KW-1185">Reference proteome</keyword>
<accession>A0A4Q2MFV6</accession>
<sequence length="264" mass="27617">MIARLLARTRVPLTIVGVALILISTAWGLIDDDAPAALILVALPFGLVLIAVGFVATVWAPTAGGEPATLASPVTGPWLAVNSPTTKVPSHGTHGLGQAFAVDLLYAGEGSDDRPSAGFTAPEEYPSFGRPILSPADGTVVRVTRTARDHLSRASGSALAYFYVESAIREIFGPRAMLGNHIVIRLADGSHMVLAHLRRGSITVERGERVATGQPLAECGNSGNSTEPHLHIQRQDLSRPTFALGLPWTIEPGGIPADGETTSA</sequence>
<dbReference type="GO" id="GO:0004222">
    <property type="term" value="F:metalloendopeptidase activity"/>
    <property type="evidence" value="ECO:0007669"/>
    <property type="project" value="TreeGrafter"/>
</dbReference>
<dbReference type="CDD" id="cd12797">
    <property type="entry name" value="M23_peptidase"/>
    <property type="match status" value="1"/>
</dbReference>
<dbReference type="Proteomes" id="UP000292686">
    <property type="component" value="Unassembled WGS sequence"/>
</dbReference>
<evidence type="ECO:0000256" key="1">
    <source>
        <dbReference type="SAM" id="Phobius"/>
    </source>
</evidence>
<proteinExistence type="predicted"/>
<dbReference type="PANTHER" id="PTHR21666:SF270">
    <property type="entry name" value="MUREIN HYDROLASE ACTIVATOR ENVC"/>
    <property type="match status" value="1"/>
</dbReference>
<reference evidence="4 5" key="1">
    <citation type="submission" date="2019-01" db="EMBL/GenBank/DDBJ databases">
        <title>Agromyces.</title>
        <authorList>
            <person name="Li J."/>
        </authorList>
    </citation>
    <scope>NUCLEOTIDE SEQUENCE [LARGE SCALE GENOMIC DNA]</scope>
    <source>
        <strain evidence="4 5">DSM 23870</strain>
    </source>
</reference>
<gene>
    <name evidence="3" type="ORF">BJ972_002271</name>
    <name evidence="4" type="ORF">ESP50_02410</name>
</gene>
<feature type="transmembrane region" description="Helical" evidence="1">
    <location>
        <begin position="12"/>
        <end position="30"/>
    </location>
</feature>
<dbReference type="EMBL" id="SDPM01000001">
    <property type="protein sequence ID" value="RXZ88060.1"/>
    <property type="molecule type" value="Genomic_DNA"/>
</dbReference>
<dbReference type="SUPFAM" id="SSF51261">
    <property type="entry name" value="Duplicated hybrid motif"/>
    <property type="match status" value="1"/>
</dbReference>
<dbReference type="AlphaFoldDB" id="A0A4Q2MFV6"/>
<evidence type="ECO:0000259" key="2">
    <source>
        <dbReference type="Pfam" id="PF01551"/>
    </source>
</evidence>
<dbReference type="InterPro" id="IPR011055">
    <property type="entry name" value="Dup_hybrid_motif"/>
</dbReference>
<name>A0A4Q2MFV6_9MICO</name>
<organism evidence="4 5">
    <name type="scientific">Agromyces atrinae</name>
    <dbReference type="NCBI Taxonomy" id="592376"/>
    <lineage>
        <taxon>Bacteria</taxon>
        <taxon>Bacillati</taxon>
        <taxon>Actinomycetota</taxon>
        <taxon>Actinomycetes</taxon>
        <taxon>Micrococcales</taxon>
        <taxon>Microbacteriaceae</taxon>
        <taxon>Agromyces</taxon>
    </lineage>
</organism>
<keyword evidence="1" id="KW-1133">Transmembrane helix</keyword>
<evidence type="ECO:0000313" key="3">
    <source>
        <dbReference type="EMBL" id="NYD67752.1"/>
    </source>
</evidence>
<comment type="caution">
    <text evidence="4">The sequence shown here is derived from an EMBL/GenBank/DDBJ whole genome shotgun (WGS) entry which is preliminary data.</text>
</comment>
<feature type="transmembrane region" description="Helical" evidence="1">
    <location>
        <begin position="36"/>
        <end position="60"/>
    </location>
</feature>
<evidence type="ECO:0000313" key="4">
    <source>
        <dbReference type="EMBL" id="RXZ88060.1"/>
    </source>
</evidence>
<dbReference type="PANTHER" id="PTHR21666">
    <property type="entry name" value="PEPTIDASE-RELATED"/>
    <property type="match status" value="1"/>
</dbReference>
<dbReference type="Proteomes" id="UP000581087">
    <property type="component" value="Unassembled WGS sequence"/>
</dbReference>
<dbReference type="Pfam" id="PF01551">
    <property type="entry name" value="Peptidase_M23"/>
    <property type="match status" value="1"/>
</dbReference>
<dbReference type="InterPro" id="IPR016047">
    <property type="entry name" value="M23ase_b-sheet_dom"/>
</dbReference>
<feature type="domain" description="M23ase beta-sheet core" evidence="2">
    <location>
        <begin position="129"/>
        <end position="235"/>
    </location>
</feature>
<dbReference type="RefSeq" id="WP_129172323.1">
    <property type="nucleotide sequence ID" value="NZ_JACCBI010000001.1"/>
</dbReference>
<dbReference type="InterPro" id="IPR050570">
    <property type="entry name" value="Cell_wall_metabolism_enzyme"/>
</dbReference>
<evidence type="ECO:0000313" key="6">
    <source>
        <dbReference type="Proteomes" id="UP000581087"/>
    </source>
</evidence>
<keyword evidence="1" id="KW-0472">Membrane</keyword>
<dbReference type="EMBL" id="JACCBI010000001">
    <property type="protein sequence ID" value="NYD67752.1"/>
    <property type="molecule type" value="Genomic_DNA"/>
</dbReference>
<dbReference type="OrthoDB" id="9809488at2"/>
<protein>
    <submittedName>
        <fullName evidence="4">M23 family metallopeptidase</fullName>
    </submittedName>
</protein>
<reference evidence="3 6" key="2">
    <citation type="submission" date="2020-07" db="EMBL/GenBank/DDBJ databases">
        <title>Sequencing the genomes of 1000 actinobacteria strains.</title>
        <authorList>
            <person name="Klenk H.-P."/>
        </authorList>
    </citation>
    <scope>NUCLEOTIDE SEQUENCE [LARGE SCALE GENOMIC DNA]</scope>
    <source>
        <strain evidence="3 6">DSM 23870</strain>
    </source>
</reference>
<dbReference type="Gene3D" id="2.70.70.10">
    <property type="entry name" value="Glucose Permease (Domain IIA)"/>
    <property type="match status" value="1"/>
</dbReference>